<organism evidence="1 2">
    <name type="scientific">Acetobacter tropicalis</name>
    <dbReference type="NCBI Taxonomy" id="104102"/>
    <lineage>
        <taxon>Bacteria</taxon>
        <taxon>Pseudomonadati</taxon>
        <taxon>Pseudomonadota</taxon>
        <taxon>Alphaproteobacteria</taxon>
        <taxon>Acetobacterales</taxon>
        <taxon>Acetobacteraceae</taxon>
        <taxon>Acetobacter</taxon>
    </lineage>
</organism>
<dbReference type="EMBL" id="LHZT01000067">
    <property type="protein sequence ID" value="KXV61263.1"/>
    <property type="molecule type" value="Genomic_DNA"/>
</dbReference>
<gene>
    <name evidence="1" type="ORF">AD947_00980</name>
</gene>
<proteinExistence type="predicted"/>
<dbReference type="OrthoDB" id="7066992at2"/>
<evidence type="ECO:0008006" key="3">
    <source>
        <dbReference type="Google" id="ProtNLM"/>
    </source>
</evidence>
<dbReference type="PATRIC" id="fig|104102.12.peg.1793"/>
<evidence type="ECO:0000313" key="2">
    <source>
        <dbReference type="Proteomes" id="UP000075411"/>
    </source>
</evidence>
<reference evidence="1 2" key="1">
    <citation type="submission" date="2015-06" db="EMBL/GenBank/DDBJ databases">
        <title>Improved classification and identification of acetic acid bacteria using matrix-assisted laser desorption/ionization time-of-flight mass spectrometry; Gluconobacter nephelii and Gluconobacter uchimurae are later heterotypic synonyms of Gluconobacter japonicus and Gluconobacter oxydans, respectively.</title>
        <authorList>
            <person name="Li L."/>
            <person name="Cleenwerck I."/>
            <person name="De Vuyst L."/>
            <person name="Vandamme P."/>
        </authorList>
    </citation>
    <scope>NUCLEOTIDE SEQUENCE [LARGE SCALE GENOMIC DNA]</scope>
    <source>
        <strain evidence="1 2">LMG 1663</strain>
    </source>
</reference>
<protein>
    <recommendedName>
        <fullName evidence="3">HNH endonuclease</fullName>
    </recommendedName>
</protein>
<dbReference type="RefSeq" id="WP_061487202.1">
    <property type="nucleotide sequence ID" value="NZ_LHZT01000067.1"/>
</dbReference>
<evidence type="ECO:0000313" key="1">
    <source>
        <dbReference type="EMBL" id="KXV61263.1"/>
    </source>
</evidence>
<accession>A0A149U732</accession>
<dbReference type="AlphaFoldDB" id="A0A149U732"/>
<name>A0A149U732_9PROT</name>
<sequence>MPIRPELRWLYPPDWSQISRHVRFERAQGRCQVCGRPHGQRIRVVASGRWFDVDTGNWRDTKGRKTGGPDLIDLIEVRETRVVLAAAHLDHDPRNNRLSNLRALCQRCHLIHDRVWHALQRRLTWKSRYALGDLFEGPYRPGILGVASAQADAGSATNR</sequence>
<dbReference type="Proteomes" id="UP000075411">
    <property type="component" value="Unassembled WGS sequence"/>
</dbReference>
<comment type="caution">
    <text evidence="1">The sequence shown here is derived from an EMBL/GenBank/DDBJ whole genome shotgun (WGS) entry which is preliminary data.</text>
</comment>